<keyword evidence="4 6" id="KW-1133">Transmembrane helix</keyword>
<evidence type="ECO:0000256" key="1">
    <source>
        <dbReference type="ARBA" id="ARBA00004651"/>
    </source>
</evidence>
<dbReference type="PANTHER" id="PTHR36115">
    <property type="entry name" value="PROLINE-RICH ANTIGEN HOMOLOG-RELATED"/>
    <property type="match status" value="1"/>
</dbReference>
<reference evidence="8 9" key="1">
    <citation type="submission" date="2023-07" db="EMBL/GenBank/DDBJ databases">
        <title>Sorghum-associated microbial communities from plants grown in Nebraska, USA.</title>
        <authorList>
            <person name="Schachtman D."/>
        </authorList>
    </citation>
    <scope>NUCLEOTIDE SEQUENCE [LARGE SCALE GENOMIC DNA]</scope>
    <source>
        <strain evidence="8 9">4129</strain>
    </source>
</reference>
<dbReference type="InterPro" id="IPR051791">
    <property type="entry name" value="Pra-immunoreactive"/>
</dbReference>
<keyword evidence="3 6" id="KW-0812">Transmembrane</keyword>
<name>A0ABU1Y2D6_9FLAO</name>
<organism evidence="8 9">
    <name type="scientific">Flavobacterium piscis</name>
    <dbReference type="NCBI Taxonomy" id="1114874"/>
    <lineage>
        <taxon>Bacteria</taxon>
        <taxon>Pseudomonadati</taxon>
        <taxon>Bacteroidota</taxon>
        <taxon>Flavobacteriia</taxon>
        <taxon>Flavobacteriales</taxon>
        <taxon>Flavobacteriaceae</taxon>
        <taxon>Flavobacterium</taxon>
    </lineage>
</organism>
<evidence type="ECO:0000256" key="6">
    <source>
        <dbReference type="SAM" id="Phobius"/>
    </source>
</evidence>
<feature type="transmembrane region" description="Helical" evidence="6">
    <location>
        <begin position="28"/>
        <end position="57"/>
    </location>
</feature>
<feature type="domain" description="RDD" evidence="7">
    <location>
        <begin position="14"/>
        <end position="128"/>
    </location>
</feature>
<gene>
    <name evidence="8" type="ORF">J2W48_000139</name>
</gene>
<dbReference type="RefSeq" id="WP_310276551.1">
    <property type="nucleotide sequence ID" value="NZ_JAVDWQ010000001.1"/>
</dbReference>
<dbReference type="Proteomes" id="UP001269081">
    <property type="component" value="Unassembled WGS sequence"/>
</dbReference>
<accession>A0ABU1Y2D6</accession>
<sequence>MNDSVYILDEELLASNNKRFLNYVLDHIFFVVLLILIGVVLGILISLFNFTSVSIWIESLGDLGWNCVVIIISISYYTLFESLSGRTLGKLITGTIVVNENGKKPDFGTVFKRSLCRLIPFNAFSFLFNPGLGWHDSISDTYVVDKKSLEESLKMFNDFKLIGVKETEE</sequence>
<comment type="caution">
    <text evidence="8">The sequence shown here is derived from an EMBL/GenBank/DDBJ whole genome shotgun (WGS) entry which is preliminary data.</text>
</comment>
<evidence type="ECO:0000256" key="5">
    <source>
        <dbReference type="ARBA" id="ARBA00023136"/>
    </source>
</evidence>
<dbReference type="Pfam" id="PF06271">
    <property type="entry name" value="RDD"/>
    <property type="match status" value="1"/>
</dbReference>
<evidence type="ECO:0000256" key="4">
    <source>
        <dbReference type="ARBA" id="ARBA00022989"/>
    </source>
</evidence>
<evidence type="ECO:0000259" key="7">
    <source>
        <dbReference type="Pfam" id="PF06271"/>
    </source>
</evidence>
<feature type="transmembrane region" description="Helical" evidence="6">
    <location>
        <begin position="63"/>
        <end position="80"/>
    </location>
</feature>
<protein>
    <submittedName>
        <fullName evidence="8">RDD family membrane protein YckC</fullName>
    </submittedName>
</protein>
<dbReference type="EMBL" id="JAVDWQ010000001">
    <property type="protein sequence ID" value="MDR7208218.1"/>
    <property type="molecule type" value="Genomic_DNA"/>
</dbReference>
<keyword evidence="9" id="KW-1185">Reference proteome</keyword>
<keyword evidence="2" id="KW-1003">Cell membrane</keyword>
<proteinExistence type="predicted"/>
<evidence type="ECO:0000313" key="8">
    <source>
        <dbReference type="EMBL" id="MDR7208218.1"/>
    </source>
</evidence>
<evidence type="ECO:0000256" key="3">
    <source>
        <dbReference type="ARBA" id="ARBA00022692"/>
    </source>
</evidence>
<evidence type="ECO:0000256" key="2">
    <source>
        <dbReference type="ARBA" id="ARBA00022475"/>
    </source>
</evidence>
<dbReference type="PANTHER" id="PTHR36115:SF4">
    <property type="entry name" value="MEMBRANE PROTEIN"/>
    <property type="match status" value="1"/>
</dbReference>
<comment type="subcellular location">
    <subcellularLocation>
        <location evidence="1">Cell membrane</location>
        <topology evidence="1">Multi-pass membrane protein</topology>
    </subcellularLocation>
</comment>
<dbReference type="InterPro" id="IPR010432">
    <property type="entry name" value="RDD"/>
</dbReference>
<keyword evidence="5 6" id="KW-0472">Membrane</keyword>
<evidence type="ECO:0000313" key="9">
    <source>
        <dbReference type="Proteomes" id="UP001269081"/>
    </source>
</evidence>